<dbReference type="Proteomes" id="UP001610063">
    <property type="component" value="Unassembled WGS sequence"/>
</dbReference>
<comment type="catalytic activity">
    <reaction evidence="1">
        <text>Hydrolysis of terminal, non-reducing beta-D-glucosyl residues with release of beta-D-glucose.</text>
        <dbReference type="EC" id="3.2.1.21"/>
    </reaction>
</comment>
<dbReference type="SMART" id="SM01217">
    <property type="entry name" value="Fn3_like"/>
    <property type="match status" value="1"/>
</dbReference>
<keyword evidence="5 9" id="KW-0378">Hydrolase</keyword>
<dbReference type="InterPro" id="IPR002772">
    <property type="entry name" value="Glyco_hydro_3_C"/>
</dbReference>
<evidence type="ECO:0000313" key="9">
    <source>
        <dbReference type="EMBL" id="MFH6982499.1"/>
    </source>
</evidence>
<protein>
    <recommendedName>
        <fullName evidence="3">beta-glucosidase</fullName>
        <ecNumber evidence="3">3.2.1.21</ecNumber>
    </recommendedName>
</protein>
<dbReference type="EC" id="3.2.1.21" evidence="3"/>
<dbReference type="Gene3D" id="3.40.50.1700">
    <property type="entry name" value="Glycoside hydrolase family 3 C-terminal domain"/>
    <property type="match status" value="1"/>
</dbReference>
<gene>
    <name evidence="9" type="primary">bglX</name>
    <name evidence="9" type="ORF">ACHKAR_03570</name>
</gene>
<sequence>MTKYLSLAIIISIIFGSCTPATETNTISDKTISYKVDSLMSLMTLAEKIGQTNMFNGTWEFTGPIPADNSSQEKAEQIKNGMVGAMINVLSAKATREAQKMAVENSRLGIPLLFGYDVIHGYKTMLPVPLAQAASWSEDAARQGAEIAAREAASAGQHWTFSPMIDVSRDARWGRIMESAGEDPYLSSVMARAWVQGYQGKSLADPVSIAACAKHFAAYGFAEAGRDYNTVDISDQTLYNVVFPPFKAASDAGVATFMNAFNEINGVPATGSTFLQRDILKGAWGFEGFMVSDWGSIGEMVTHGFARDNKHAAELAMNAGSDMDMESRAYERELEGLITEGKVDIVALDDAVKRILKLKYALGLFEDPYRYCDEQREKETLLAVENLQGAREIARKTMVLFKNENNILPLSKEVKSVAVIGQLAGSKDIPLGNWRGQAVTNSAVSLLEGVQSAVSDQSKVAFAEGYILSTGTRDFIHELDIQPGDESGFAEAIRLAKSSEVVIMAVGEDCFQTGEGRSQADIALKGNQQQLLMEVLKVNKNVIVVLMNGRPLAIPEVMDQAPAIIEAWFAGSEAGNAIADVIFGDYNPSGKLPVSFPHHVGQEPLHYDRKNTGRPVTNDFDSGLVFWSHYTDAPTESLLPFGFGLSYSTFEYSNFSVTPKEKGATVTVDVTNSSKIDGTETVQVYVRDVVATVTQPVKRLVDFQQMEVSAGETRKVTFDLSEEDFGFYHKNYDFYAEDGVFDVMIGGNSRDLQSIGVTLSF</sequence>
<feature type="signal peptide" evidence="7">
    <location>
        <begin position="1"/>
        <end position="20"/>
    </location>
</feature>
<evidence type="ECO:0000256" key="5">
    <source>
        <dbReference type="ARBA" id="ARBA00022801"/>
    </source>
</evidence>
<evidence type="ECO:0000256" key="6">
    <source>
        <dbReference type="ARBA" id="ARBA00023295"/>
    </source>
</evidence>
<dbReference type="InterPro" id="IPR026891">
    <property type="entry name" value="Fn3-like"/>
</dbReference>
<evidence type="ECO:0000256" key="1">
    <source>
        <dbReference type="ARBA" id="ARBA00000448"/>
    </source>
</evidence>
<dbReference type="PANTHER" id="PTHR30620">
    <property type="entry name" value="PERIPLASMIC BETA-GLUCOSIDASE-RELATED"/>
    <property type="match status" value="1"/>
</dbReference>
<dbReference type="PRINTS" id="PR00133">
    <property type="entry name" value="GLHYDRLASE3"/>
</dbReference>
<dbReference type="SUPFAM" id="SSF51445">
    <property type="entry name" value="(Trans)glycosidases"/>
    <property type="match status" value="1"/>
</dbReference>
<keyword evidence="4 7" id="KW-0732">Signal</keyword>
<feature type="domain" description="Fibronectin type III-like" evidence="8">
    <location>
        <begin position="680"/>
        <end position="749"/>
    </location>
</feature>
<evidence type="ECO:0000256" key="7">
    <source>
        <dbReference type="SAM" id="SignalP"/>
    </source>
</evidence>
<dbReference type="GO" id="GO:0008422">
    <property type="term" value="F:beta-glucosidase activity"/>
    <property type="evidence" value="ECO:0007669"/>
    <property type="project" value="UniProtKB-EC"/>
</dbReference>
<evidence type="ECO:0000256" key="4">
    <source>
        <dbReference type="ARBA" id="ARBA00022729"/>
    </source>
</evidence>
<evidence type="ECO:0000256" key="2">
    <source>
        <dbReference type="ARBA" id="ARBA00005336"/>
    </source>
</evidence>
<dbReference type="InterPro" id="IPR001764">
    <property type="entry name" value="Glyco_hydro_3_N"/>
</dbReference>
<dbReference type="PANTHER" id="PTHR30620:SF16">
    <property type="entry name" value="LYSOSOMAL BETA GLUCOSIDASE"/>
    <property type="match status" value="1"/>
</dbReference>
<dbReference type="InterPro" id="IPR036881">
    <property type="entry name" value="Glyco_hydro_3_C_sf"/>
</dbReference>
<dbReference type="PROSITE" id="PS51257">
    <property type="entry name" value="PROKAR_LIPOPROTEIN"/>
    <property type="match status" value="1"/>
</dbReference>
<dbReference type="InterPro" id="IPR036962">
    <property type="entry name" value="Glyco_hydro_3_N_sf"/>
</dbReference>
<dbReference type="SUPFAM" id="SSF52279">
    <property type="entry name" value="Beta-D-glucan exohydrolase, C-terminal domain"/>
    <property type="match status" value="1"/>
</dbReference>
<feature type="chain" id="PRO_5046598870" description="beta-glucosidase" evidence="7">
    <location>
        <begin position="21"/>
        <end position="761"/>
    </location>
</feature>
<dbReference type="Pfam" id="PF14310">
    <property type="entry name" value="Fn3-like"/>
    <property type="match status" value="1"/>
</dbReference>
<keyword evidence="6 9" id="KW-0326">Glycosidase</keyword>
<keyword evidence="10" id="KW-1185">Reference proteome</keyword>
<reference evidence="9 10" key="1">
    <citation type="journal article" date="2013" name="Int. J. Syst. Evol. Microbiol.">
        <title>Marinoscillum luteum sp. nov., isolated from marine sediment.</title>
        <authorList>
            <person name="Cha I.T."/>
            <person name="Park S.J."/>
            <person name="Kim S.J."/>
            <person name="Kim J.G."/>
            <person name="Jung M.Y."/>
            <person name="Shin K.S."/>
            <person name="Kwon K.K."/>
            <person name="Yang S.H."/>
            <person name="Seo Y.S."/>
            <person name="Rhee S.K."/>
        </authorList>
    </citation>
    <scope>NUCLEOTIDE SEQUENCE [LARGE SCALE GENOMIC DNA]</scope>
    <source>
        <strain evidence="9 10">KCTC 23939</strain>
    </source>
</reference>
<comment type="similarity">
    <text evidence="2">Belongs to the glycosyl hydrolase 3 family.</text>
</comment>
<dbReference type="EMBL" id="JBIPKE010000012">
    <property type="protein sequence ID" value="MFH6982499.1"/>
    <property type="molecule type" value="Genomic_DNA"/>
</dbReference>
<dbReference type="Pfam" id="PF01915">
    <property type="entry name" value="Glyco_hydro_3_C"/>
    <property type="match status" value="1"/>
</dbReference>
<dbReference type="InterPro" id="IPR051915">
    <property type="entry name" value="Cellulose_Degrad_GH3"/>
</dbReference>
<dbReference type="InterPro" id="IPR013783">
    <property type="entry name" value="Ig-like_fold"/>
</dbReference>
<dbReference type="InterPro" id="IPR017853">
    <property type="entry name" value="GH"/>
</dbReference>
<dbReference type="RefSeq" id="WP_395416195.1">
    <property type="nucleotide sequence ID" value="NZ_JBIPKE010000012.1"/>
</dbReference>
<comment type="caution">
    <text evidence="9">The sequence shown here is derived from an EMBL/GenBank/DDBJ whole genome shotgun (WGS) entry which is preliminary data.</text>
</comment>
<evidence type="ECO:0000313" key="10">
    <source>
        <dbReference type="Proteomes" id="UP001610063"/>
    </source>
</evidence>
<evidence type="ECO:0000259" key="8">
    <source>
        <dbReference type="SMART" id="SM01217"/>
    </source>
</evidence>
<name>A0ABW7N4K7_9BACT</name>
<dbReference type="Gene3D" id="2.60.40.10">
    <property type="entry name" value="Immunoglobulins"/>
    <property type="match status" value="1"/>
</dbReference>
<evidence type="ECO:0000256" key="3">
    <source>
        <dbReference type="ARBA" id="ARBA00012744"/>
    </source>
</evidence>
<dbReference type="NCBIfam" id="NF011678">
    <property type="entry name" value="PRK15098.1"/>
    <property type="match status" value="1"/>
</dbReference>
<dbReference type="Gene3D" id="3.20.20.300">
    <property type="entry name" value="Glycoside hydrolase, family 3, N-terminal domain"/>
    <property type="match status" value="1"/>
</dbReference>
<dbReference type="Pfam" id="PF00933">
    <property type="entry name" value="Glyco_hydro_3"/>
    <property type="match status" value="1"/>
</dbReference>
<organism evidence="9 10">
    <name type="scientific">Marinoscillum luteum</name>
    <dbReference type="NCBI Taxonomy" id="861051"/>
    <lineage>
        <taxon>Bacteria</taxon>
        <taxon>Pseudomonadati</taxon>
        <taxon>Bacteroidota</taxon>
        <taxon>Cytophagia</taxon>
        <taxon>Cytophagales</taxon>
        <taxon>Reichenbachiellaceae</taxon>
        <taxon>Marinoscillum</taxon>
    </lineage>
</organism>
<proteinExistence type="inferred from homology"/>
<accession>A0ABW7N4K7</accession>